<dbReference type="Proteomes" id="UP000792457">
    <property type="component" value="Unassembled WGS sequence"/>
</dbReference>
<dbReference type="AlphaFoldDB" id="A0A8K0KHR2"/>
<accession>A0A8K0KHR2</accession>
<organism evidence="1 2">
    <name type="scientific">Ladona fulva</name>
    <name type="common">Scarce chaser dragonfly</name>
    <name type="synonym">Libellula fulva</name>
    <dbReference type="NCBI Taxonomy" id="123851"/>
    <lineage>
        <taxon>Eukaryota</taxon>
        <taxon>Metazoa</taxon>
        <taxon>Ecdysozoa</taxon>
        <taxon>Arthropoda</taxon>
        <taxon>Hexapoda</taxon>
        <taxon>Insecta</taxon>
        <taxon>Pterygota</taxon>
        <taxon>Palaeoptera</taxon>
        <taxon>Odonata</taxon>
        <taxon>Epiprocta</taxon>
        <taxon>Anisoptera</taxon>
        <taxon>Libelluloidea</taxon>
        <taxon>Libellulidae</taxon>
        <taxon>Ladona</taxon>
    </lineage>
</organism>
<proteinExistence type="predicted"/>
<reference evidence="1" key="1">
    <citation type="submission" date="2013-04" db="EMBL/GenBank/DDBJ databases">
        <authorList>
            <person name="Qu J."/>
            <person name="Murali S.C."/>
            <person name="Bandaranaike D."/>
            <person name="Bellair M."/>
            <person name="Blankenburg K."/>
            <person name="Chao H."/>
            <person name="Dinh H."/>
            <person name="Doddapaneni H."/>
            <person name="Downs B."/>
            <person name="Dugan-Rocha S."/>
            <person name="Elkadiri S."/>
            <person name="Gnanaolivu R.D."/>
            <person name="Hernandez B."/>
            <person name="Javaid M."/>
            <person name="Jayaseelan J.C."/>
            <person name="Lee S."/>
            <person name="Li M."/>
            <person name="Ming W."/>
            <person name="Munidasa M."/>
            <person name="Muniz J."/>
            <person name="Nguyen L."/>
            <person name="Ongeri F."/>
            <person name="Osuji N."/>
            <person name="Pu L.-L."/>
            <person name="Puazo M."/>
            <person name="Qu C."/>
            <person name="Quiroz J."/>
            <person name="Raj R."/>
            <person name="Weissenberger G."/>
            <person name="Xin Y."/>
            <person name="Zou X."/>
            <person name="Han Y."/>
            <person name="Richards S."/>
            <person name="Worley K."/>
            <person name="Muzny D."/>
            <person name="Gibbs R."/>
        </authorList>
    </citation>
    <scope>NUCLEOTIDE SEQUENCE</scope>
    <source>
        <strain evidence="1">Sampled in the wild</strain>
    </source>
</reference>
<dbReference type="EMBL" id="KZ308752">
    <property type="protein sequence ID" value="KAG8233895.1"/>
    <property type="molecule type" value="Genomic_DNA"/>
</dbReference>
<dbReference type="OrthoDB" id="435188at2759"/>
<evidence type="ECO:0008006" key="3">
    <source>
        <dbReference type="Google" id="ProtNLM"/>
    </source>
</evidence>
<dbReference type="InterPro" id="IPR052301">
    <property type="entry name" value="SCF_F-box/WD-repeat"/>
</dbReference>
<dbReference type="GO" id="GO:0031146">
    <property type="term" value="P:SCF-dependent proteasomal ubiquitin-dependent protein catabolic process"/>
    <property type="evidence" value="ECO:0007669"/>
    <property type="project" value="TreeGrafter"/>
</dbReference>
<gene>
    <name evidence="1" type="ORF">J437_LFUL005223</name>
</gene>
<keyword evidence="2" id="KW-1185">Reference proteome</keyword>
<protein>
    <recommendedName>
        <fullName evidence="3">Peroxin-7</fullName>
    </recommendedName>
</protein>
<dbReference type="Gene3D" id="2.130.10.10">
    <property type="entry name" value="YVTN repeat-like/Quinoprotein amine dehydrogenase"/>
    <property type="match status" value="1"/>
</dbReference>
<dbReference type="InterPro" id="IPR015943">
    <property type="entry name" value="WD40/YVTN_repeat-like_dom_sf"/>
</dbReference>
<sequence>MVKLVHSFRNGAGVLDVHWETPQILLSCGYDTAIRLWDLRIGQCMCVWEDPHDSAVYSLASDCHNTILSGLSQHGRLQLWDKRKKDSVQTYFAKTRRSSPVYSVAFDPVHLFAALDQSLSVLDFSGRGNISKNLIAVPHTII</sequence>
<dbReference type="InterPro" id="IPR036322">
    <property type="entry name" value="WD40_repeat_dom_sf"/>
</dbReference>
<dbReference type="PANTHER" id="PTHR14381:SF1">
    <property type="entry name" value="F-BOX_WD REPEAT-CONTAINING PROTEIN 4"/>
    <property type="match status" value="1"/>
</dbReference>
<name>A0A8K0KHR2_LADFU</name>
<dbReference type="SUPFAM" id="SSF50978">
    <property type="entry name" value="WD40 repeat-like"/>
    <property type="match status" value="1"/>
</dbReference>
<dbReference type="SMART" id="SM00320">
    <property type="entry name" value="WD40"/>
    <property type="match status" value="3"/>
</dbReference>
<comment type="caution">
    <text evidence="1">The sequence shown here is derived from an EMBL/GenBank/DDBJ whole genome shotgun (WGS) entry which is preliminary data.</text>
</comment>
<reference evidence="1" key="2">
    <citation type="submission" date="2017-10" db="EMBL/GenBank/DDBJ databases">
        <title>Ladona fulva Genome sequencing and assembly.</title>
        <authorList>
            <person name="Murali S."/>
            <person name="Richards S."/>
            <person name="Bandaranaike D."/>
            <person name="Bellair M."/>
            <person name="Blankenburg K."/>
            <person name="Chao H."/>
            <person name="Dinh H."/>
            <person name="Doddapaneni H."/>
            <person name="Dugan-Rocha S."/>
            <person name="Elkadiri S."/>
            <person name="Gnanaolivu R."/>
            <person name="Hernandez B."/>
            <person name="Skinner E."/>
            <person name="Javaid M."/>
            <person name="Lee S."/>
            <person name="Li M."/>
            <person name="Ming W."/>
            <person name="Munidasa M."/>
            <person name="Muniz J."/>
            <person name="Nguyen L."/>
            <person name="Hughes D."/>
            <person name="Osuji N."/>
            <person name="Pu L.-L."/>
            <person name="Puazo M."/>
            <person name="Qu C."/>
            <person name="Quiroz J."/>
            <person name="Raj R."/>
            <person name="Weissenberger G."/>
            <person name="Xin Y."/>
            <person name="Zou X."/>
            <person name="Han Y."/>
            <person name="Worley K."/>
            <person name="Muzny D."/>
            <person name="Gibbs R."/>
        </authorList>
    </citation>
    <scope>NUCLEOTIDE SEQUENCE</scope>
    <source>
        <strain evidence="1">Sampled in the wild</strain>
    </source>
</reference>
<dbReference type="PANTHER" id="PTHR14381">
    <property type="entry name" value="DACTYLIN"/>
    <property type="match status" value="1"/>
</dbReference>
<evidence type="ECO:0000313" key="1">
    <source>
        <dbReference type="EMBL" id="KAG8233895.1"/>
    </source>
</evidence>
<dbReference type="InterPro" id="IPR001680">
    <property type="entry name" value="WD40_rpt"/>
</dbReference>
<dbReference type="Pfam" id="PF00400">
    <property type="entry name" value="WD40"/>
    <property type="match status" value="2"/>
</dbReference>
<evidence type="ECO:0000313" key="2">
    <source>
        <dbReference type="Proteomes" id="UP000792457"/>
    </source>
</evidence>
<dbReference type="GO" id="GO:0019005">
    <property type="term" value="C:SCF ubiquitin ligase complex"/>
    <property type="evidence" value="ECO:0007669"/>
    <property type="project" value="TreeGrafter"/>
</dbReference>